<reference evidence="4" key="1">
    <citation type="journal article" date="2019" name="Int. J. Syst. Evol. Microbiol.">
        <title>The Global Catalogue of Microorganisms (GCM) 10K type strain sequencing project: providing services to taxonomists for standard genome sequencing and annotation.</title>
        <authorList>
            <consortium name="The Broad Institute Genomics Platform"/>
            <consortium name="The Broad Institute Genome Sequencing Center for Infectious Disease"/>
            <person name="Wu L."/>
            <person name="Ma J."/>
        </authorList>
    </citation>
    <scope>NUCLEOTIDE SEQUENCE [LARGE SCALE GENOMIC DNA]</scope>
    <source>
        <strain evidence="4">JCM 17329</strain>
    </source>
</reference>
<feature type="chain" id="PRO_5045627907" description="DUF4136 domain-containing protein" evidence="1">
    <location>
        <begin position="24"/>
        <end position="166"/>
    </location>
</feature>
<keyword evidence="4" id="KW-1185">Reference proteome</keyword>
<keyword evidence="1" id="KW-0732">Signal</keyword>
<feature type="domain" description="DUF4136" evidence="2">
    <location>
        <begin position="20"/>
        <end position="164"/>
    </location>
</feature>
<dbReference type="PROSITE" id="PS51257">
    <property type="entry name" value="PROKAR_LIPOPROTEIN"/>
    <property type="match status" value="1"/>
</dbReference>
<dbReference type="InterPro" id="IPR025411">
    <property type="entry name" value="DUF4136"/>
</dbReference>
<feature type="signal peptide" evidence="1">
    <location>
        <begin position="1"/>
        <end position="23"/>
    </location>
</feature>
<evidence type="ECO:0000313" key="3">
    <source>
        <dbReference type="EMBL" id="GAA3719959.1"/>
    </source>
</evidence>
<comment type="caution">
    <text evidence="3">The sequence shown here is derived from an EMBL/GenBank/DDBJ whole genome shotgun (WGS) entry which is preliminary data.</text>
</comment>
<evidence type="ECO:0000256" key="1">
    <source>
        <dbReference type="SAM" id="SignalP"/>
    </source>
</evidence>
<evidence type="ECO:0000259" key="2">
    <source>
        <dbReference type="Pfam" id="PF13590"/>
    </source>
</evidence>
<sequence length="166" mass="18806">MFILRLFALTLLLSGCTAPYDYAEDTDFQRFTSVALAPSSDVNSLDGARIGAAAEAMLPARGLRLTMPAQASLWLHYRLLQETKLLTTMPSMFSRHGSVWDDEERVYGAVRQQRLELWLTEPQNGKVLWRSKHPKAFPADNINGMARSRRIEQQVAELLSNYPPRP</sequence>
<organism evidence="3 4">
    <name type="scientific">Oceanisphaera sediminis</name>
    <dbReference type="NCBI Taxonomy" id="981381"/>
    <lineage>
        <taxon>Bacteria</taxon>
        <taxon>Pseudomonadati</taxon>
        <taxon>Pseudomonadota</taxon>
        <taxon>Gammaproteobacteria</taxon>
        <taxon>Aeromonadales</taxon>
        <taxon>Aeromonadaceae</taxon>
        <taxon>Oceanisphaera</taxon>
    </lineage>
</organism>
<dbReference type="Pfam" id="PF13590">
    <property type="entry name" value="DUF4136"/>
    <property type="match status" value="1"/>
</dbReference>
<dbReference type="Proteomes" id="UP001501479">
    <property type="component" value="Unassembled WGS sequence"/>
</dbReference>
<accession>A0ABP7ELQ4</accession>
<dbReference type="EMBL" id="BAABDS010000043">
    <property type="protein sequence ID" value="GAA3719959.1"/>
    <property type="molecule type" value="Genomic_DNA"/>
</dbReference>
<dbReference type="RefSeq" id="WP_344965600.1">
    <property type="nucleotide sequence ID" value="NZ_BAABDS010000043.1"/>
</dbReference>
<evidence type="ECO:0000313" key="4">
    <source>
        <dbReference type="Proteomes" id="UP001501479"/>
    </source>
</evidence>
<proteinExistence type="predicted"/>
<name>A0ABP7ELQ4_9GAMM</name>
<protein>
    <recommendedName>
        <fullName evidence="2">DUF4136 domain-containing protein</fullName>
    </recommendedName>
</protein>
<gene>
    <name evidence="3" type="ORF">GCM10022421_30280</name>
</gene>